<feature type="chain" id="PRO_5020354429" evidence="2">
    <location>
        <begin position="32"/>
        <end position="2368"/>
    </location>
</feature>
<dbReference type="PROSITE" id="PS51208">
    <property type="entry name" value="AUTOTRANSPORTER"/>
    <property type="match status" value="1"/>
</dbReference>
<dbReference type="InterPro" id="IPR005546">
    <property type="entry name" value="Autotransporte_beta"/>
</dbReference>
<feature type="signal peptide" evidence="2">
    <location>
        <begin position="1"/>
        <end position="31"/>
    </location>
</feature>
<keyword evidence="2" id="KW-0732">Signal</keyword>
<protein>
    <submittedName>
        <fullName evidence="4">Autotransporter</fullName>
    </submittedName>
</protein>
<organism evidence="4 5">
    <name type="scientific">Achromobacter aloeverae</name>
    <dbReference type="NCBI Taxonomy" id="1750518"/>
    <lineage>
        <taxon>Bacteria</taxon>
        <taxon>Pseudomonadati</taxon>
        <taxon>Pseudomonadota</taxon>
        <taxon>Betaproteobacteria</taxon>
        <taxon>Burkholderiales</taxon>
        <taxon>Alcaligenaceae</taxon>
        <taxon>Achromobacter</taxon>
    </lineage>
</organism>
<comment type="caution">
    <text evidence="4">The sequence shown here is derived from an EMBL/GenBank/DDBJ whole genome shotgun (WGS) entry which is preliminary data.</text>
</comment>
<evidence type="ECO:0000313" key="4">
    <source>
        <dbReference type="EMBL" id="RXN88103.1"/>
    </source>
</evidence>
<dbReference type="SMART" id="SM00869">
    <property type="entry name" value="Autotransporter"/>
    <property type="match status" value="1"/>
</dbReference>
<accession>A0A4Q1HK43</accession>
<evidence type="ECO:0000259" key="3">
    <source>
        <dbReference type="PROSITE" id="PS51208"/>
    </source>
</evidence>
<sequence>MMSMARRRLPFRLTVLSTSMASAFVGSAAFAGNSINCGGSTSGLSCSTGNIYTDTLVMQADNTFNPIPHVTASSTGSITVTMGSSTKAALEVLSIANGGDPSGNLTGVDTQGMTVTNQGALTLVPPTSSIVTNGTVYGLFAQMLGGNAASSSDQKYGGNGGVAGQSPSEILSVTNNGNITMNLPGVTSQGGAAVGAFSAGGAGAGTTDDHNQGGAGGQSAGVAIDNAGTINVTLAGTKRFAGLLASSSGGNAADQYDGGLNTGGGSGSASVRSTGSINLNWTWAPNAEASSALYGILAQTQSGNGGASLTDGLGNGGNAGTGDARDLSAIVTLLGGGNVTVNQTGTPPAAGAGVAAIAIGGKGGNGLADEDGTSGGNGGNAGTIGASSAALQINVTDASVSTNGDQLPALRILAQGGAGAGTYNQGSYHDRNGGQGGSAGDAAVTMSTSGVAIALSTKGDTSAGIQTSQTGGAGGAGGDYGGDGIGIGVHDAGTAGNGGDTGNLSITLAGSSAHAITITTIGNDSPGIRALLKGGTGADGGQLTGTVGGGSGGGGGAGGATGKMTVALQSTTVSTQGANAFGILAQNLGNNGGDGGSATTSVADGGDGGGGGSTGALTISTDSNTSIKTAGAGAAGIVAQTASGAGGNGGAADAQLGGVDGNGASGGAAGAVTVTNGGTISTLGLDAAGIVAQSLAGGGGSAGDEAYGIFYSKGGSGGSAGSAGVITVNNTGTITTGGTLALGILAQSVGGSGGVAGSAAGLGVSLGGDSDTNPYSSNANGVNINASGSITTNGLSAIGILAQSVGGGGGTGGGSQGLVSIGGSGGKGGSGGEVTGTLTNLSITTNGDNAYGYVGQSIGGGGGNAGNADSFGLFTSVAIGQSGGDGGTGGAIDLKLSNTNISTQGTKAAGVVSQSIGGGGGTGGQAFAYTVGVGAGATVGVGGQGGTGGNGGSINTQMVGGSIKTGQSQELLTGTCTGSDCLAGMNELPVDAFGAVIQSIGGGGGLGGNATAKAAAIGIPVDEKGDQVAIPVAVAVGGSGNIAGNGGYATFAAAQGAAIETRGQGSHGVLIQSIGGGGGAGGDSSSLAAALDYGSTLPDGALSLSIQTSIALGGNGGGGGDGSSVWSALGGLVSVSGGNATFTADAPGTAKSTIETYGDYANGIAAQSIGGGGGNAGFGSGNTQSLGTGNILNVNIGLGGLGAKGGNGGDVQVQVMPTGTITTLGSGAIGVLAQSVGGGGGTSQGGSYNLIFEAKHVEPNIDVKVGRPGGAGGKGGTVDVSVGGVITTNGGDAAGVQAQSIGGGGGQGGAAGSDGSADNPVLSALDGRADAIDALKDIYEMVQQKWPSTYQLNLGIDVSVGGAGGPGNTGGPVNVTLDPTGSITTAGDWSMGIFAQSVGGGGGKGGAALATGSGWLDPTHFDLNNNVSVGGDGGGGSNGGPVTVALDGGQISTGGFGATGLFAQSVGGGGGHGANGSDGFYGTLALGLGFGGSGGGAGNGGVVTLNPSTATTIGTQGEAAFGVVLQSVGGGGGFAGAGTSVRVALANGPIPALNLTSGSAVDTATGQGVQNTSSGDGGAVTVNNFNNVGGPAITTKGSNAYGLVAQSVGGGGGIIINSQNQQQTVSAVNASIYGTTPGIGATANGGDVFVDLAADTLITTSGTGAHGLIAQSVGGGGGIIGLPGSAPTLKVVTVQDPGLTAGDGFGGTVTVTHHGTINVSGAGAIGILAQSVTGAGGLRLASDGHTVYAGGTPDVGYGAAAVSVKLTEGSVVNATGENGIGVFSQSANGSSNIVTVDGSVTAGSSSAAGIGVWLDAYTGGGMTVGSTGSITADTAILATTGGLDVDNAGTVTGSVSLNGGSFTNTGTYAAGAEFEGASLANSGTVALGGREGTYFGYDRTRFAATTFNTAYAQTPAGVLQVGANFDNLTSDYLTINGPANLDGVLRVAPRALLPNRELGVLTVNGAQSGALVASDSPVVDYETRQDGNITRVRAVAANFNAGAMQLKHNASTLAGALQRDWDQGGSSALAELYAVLDTASRQGAGAYQSRLSDLSPGVTLAPAAQMQLGMARFTGSMMSCPAFIGDAAATKEQNCVWGQVTGRHTSQDASKGSSGFDYDSVTYQVGGQKRIAPDWYMGGSFAYQNTHLSGDDHRVTGSGDSGYAGLVLKREAGPWTFSGALGGGYGSYDMYRSLNIPNYQRQAKSSPDVYSFGARLRVARTFSDGAFYVKPYVDLDATYSRMPGYKESGDALRLQVAGSDQFVLGIAPTLEIGGRTELPRGAVMRPFAYAGVSVLTEDGWKTRSRLSGASDDAGSFTTVMPTDNVIGRIGAGLQIMHADGLDFRLQYDGEFASRGTSHSGSLKLAYRF</sequence>
<dbReference type="Proteomes" id="UP000290849">
    <property type="component" value="Unassembled WGS sequence"/>
</dbReference>
<feature type="region of interest" description="Disordered" evidence="1">
    <location>
        <begin position="1297"/>
        <end position="1317"/>
    </location>
</feature>
<feature type="compositionally biased region" description="Gly residues" evidence="1">
    <location>
        <begin position="1301"/>
        <end position="1312"/>
    </location>
</feature>
<gene>
    <name evidence="4" type="ORF">C7R54_16180</name>
</gene>
<reference evidence="4 5" key="1">
    <citation type="journal article" date="2017" name="Int. J. Syst. Evol. Microbiol.">
        <title>Achromobacter aloeverae sp. nov., isolated from the root of Aloe vera (L.) Burm.f.</title>
        <authorList>
            <person name="Kuncharoen N."/>
            <person name="Muramatsu Y."/>
            <person name="Shibata C."/>
            <person name="Kamakura Y."/>
            <person name="Nakagawa Y."/>
            <person name="Tanasupawat S."/>
        </authorList>
    </citation>
    <scope>NUCLEOTIDE SEQUENCE [LARGE SCALE GENOMIC DNA]</scope>
    <source>
        <strain evidence="4 5">AVA-1</strain>
    </source>
</reference>
<evidence type="ECO:0000256" key="1">
    <source>
        <dbReference type="SAM" id="MobiDB-lite"/>
    </source>
</evidence>
<evidence type="ECO:0000256" key="2">
    <source>
        <dbReference type="SAM" id="SignalP"/>
    </source>
</evidence>
<proteinExistence type="predicted"/>
<dbReference type="SUPFAM" id="SSF103515">
    <property type="entry name" value="Autotransporter"/>
    <property type="match status" value="1"/>
</dbReference>
<name>A0A4Q1HK43_9BURK</name>
<evidence type="ECO:0000313" key="5">
    <source>
        <dbReference type="Proteomes" id="UP000290849"/>
    </source>
</evidence>
<dbReference type="EMBL" id="PYAL01000004">
    <property type="protein sequence ID" value="RXN88103.1"/>
    <property type="molecule type" value="Genomic_DNA"/>
</dbReference>
<dbReference type="InterPro" id="IPR036709">
    <property type="entry name" value="Autotransporte_beta_dom_sf"/>
</dbReference>
<feature type="domain" description="Autotransporter" evidence="3">
    <location>
        <begin position="2089"/>
        <end position="2368"/>
    </location>
</feature>
<keyword evidence="5" id="KW-1185">Reference proteome</keyword>